<protein>
    <submittedName>
        <fullName evidence="3">Uncharacterized protein</fullName>
    </submittedName>
</protein>
<feature type="region of interest" description="Disordered" evidence="1">
    <location>
        <begin position="29"/>
        <end position="120"/>
    </location>
</feature>
<keyword evidence="2" id="KW-0732">Signal</keyword>
<feature type="signal peptide" evidence="2">
    <location>
        <begin position="1"/>
        <end position="27"/>
    </location>
</feature>
<evidence type="ECO:0000313" key="3">
    <source>
        <dbReference type="EMBL" id="MDL5031198.1"/>
    </source>
</evidence>
<keyword evidence="4" id="KW-1185">Reference proteome</keyword>
<name>A0ABT7LEB7_9BURK</name>
<evidence type="ECO:0000313" key="4">
    <source>
        <dbReference type="Proteomes" id="UP001238603"/>
    </source>
</evidence>
<reference evidence="3 4" key="1">
    <citation type="submission" date="2023-06" db="EMBL/GenBank/DDBJ databases">
        <title>Pelomonas sp. APW6 16S ribosomal RNA gene genome sequencing and assembly.</title>
        <authorList>
            <person name="Woo H."/>
        </authorList>
    </citation>
    <scope>NUCLEOTIDE SEQUENCE [LARGE SCALE GENOMIC DNA]</scope>
    <source>
        <strain evidence="3 4">APW6</strain>
    </source>
</reference>
<comment type="caution">
    <text evidence="3">The sequence shown here is derived from an EMBL/GenBank/DDBJ whole genome shotgun (WGS) entry which is preliminary data.</text>
</comment>
<feature type="chain" id="PRO_5045761886" evidence="2">
    <location>
        <begin position="28"/>
        <end position="142"/>
    </location>
</feature>
<dbReference type="RefSeq" id="WP_285981310.1">
    <property type="nucleotide sequence ID" value="NZ_JASVDS010000001.1"/>
</dbReference>
<dbReference type="Proteomes" id="UP001238603">
    <property type="component" value="Unassembled WGS sequence"/>
</dbReference>
<organism evidence="3 4">
    <name type="scientific">Roseateles subflavus</name>
    <dbReference type="NCBI Taxonomy" id="3053353"/>
    <lineage>
        <taxon>Bacteria</taxon>
        <taxon>Pseudomonadati</taxon>
        <taxon>Pseudomonadota</taxon>
        <taxon>Betaproteobacteria</taxon>
        <taxon>Burkholderiales</taxon>
        <taxon>Sphaerotilaceae</taxon>
        <taxon>Roseateles</taxon>
    </lineage>
</organism>
<evidence type="ECO:0000256" key="2">
    <source>
        <dbReference type="SAM" id="SignalP"/>
    </source>
</evidence>
<gene>
    <name evidence="3" type="ORF">QRD43_04695</name>
</gene>
<sequence>MKSTVFLALALAAVVLGHRLPSLESTAADGVVSEPAPPRPAHRPAAPAADGLLRVAYEAPPQAGPLQPSPAQDPLPAGAGSRAAPHAATPAFAPPDLPAGPASRPMAATEPESPSWRDNALDLLSQIGVLCPAAGCDSLEDD</sequence>
<accession>A0ABT7LEB7</accession>
<evidence type="ECO:0000256" key="1">
    <source>
        <dbReference type="SAM" id="MobiDB-lite"/>
    </source>
</evidence>
<proteinExistence type="predicted"/>
<dbReference type="EMBL" id="JASVDS010000001">
    <property type="protein sequence ID" value="MDL5031198.1"/>
    <property type="molecule type" value="Genomic_DNA"/>
</dbReference>
<feature type="compositionally biased region" description="Low complexity" evidence="1">
    <location>
        <begin position="76"/>
        <end position="91"/>
    </location>
</feature>